<evidence type="ECO:0000313" key="5">
    <source>
        <dbReference type="Proteomes" id="UP000045706"/>
    </source>
</evidence>
<feature type="compositionally biased region" description="Acidic residues" evidence="1">
    <location>
        <begin position="64"/>
        <end position="74"/>
    </location>
</feature>
<protein>
    <submittedName>
        <fullName evidence="3">Uncharacterized protein</fullName>
    </submittedName>
</protein>
<keyword evidence="4" id="KW-1185">Reference proteome</keyword>
<gene>
    <name evidence="2" type="ORF">BN1708_014604</name>
    <name evidence="3" type="ORF">BN1723_015234</name>
</gene>
<organism evidence="3 5">
    <name type="scientific">Verticillium longisporum</name>
    <name type="common">Verticillium dahliae var. longisporum</name>
    <dbReference type="NCBI Taxonomy" id="100787"/>
    <lineage>
        <taxon>Eukaryota</taxon>
        <taxon>Fungi</taxon>
        <taxon>Dikarya</taxon>
        <taxon>Ascomycota</taxon>
        <taxon>Pezizomycotina</taxon>
        <taxon>Sordariomycetes</taxon>
        <taxon>Hypocreomycetidae</taxon>
        <taxon>Glomerellales</taxon>
        <taxon>Plectosphaerellaceae</taxon>
        <taxon>Verticillium</taxon>
    </lineage>
</organism>
<dbReference type="AlphaFoldDB" id="A0A0G4MU46"/>
<feature type="compositionally biased region" description="Acidic residues" evidence="1">
    <location>
        <begin position="33"/>
        <end position="45"/>
    </location>
</feature>
<reference evidence="4 5" key="1">
    <citation type="submission" date="2015-05" db="EMBL/GenBank/DDBJ databases">
        <authorList>
            <person name="Fogelqvist Johan"/>
        </authorList>
    </citation>
    <scope>NUCLEOTIDE SEQUENCE [LARGE SCALE GENOMIC DNA]</scope>
    <source>
        <strain evidence="2">VL1</strain>
        <strain evidence="3">VL2</strain>
    </source>
</reference>
<evidence type="ECO:0000256" key="1">
    <source>
        <dbReference type="SAM" id="MobiDB-lite"/>
    </source>
</evidence>
<evidence type="ECO:0000313" key="2">
    <source>
        <dbReference type="EMBL" id="CRK26631.1"/>
    </source>
</evidence>
<dbReference type="EMBL" id="CVQI01030557">
    <property type="protein sequence ID" value="CRK37722.1"/>
    <property type="molecule type" value="Genomic_DNA"/>
</dbReference>
<feature type="region of interest" description="Disordered" evidence="1">
    <location>
        <begin position="1"/>
        <end position="205"/>
    </location>
</feature>
<evidence type="ECO:0000313" key="4">
    <source>
        <dbReference type="Proteomes" id="UP000044602"/>
    </source>
</evidence>
<sequence length="257" mass="27871">MSGNMSTTRPRRAAAVESRRKLQELQVSHPALDSDEAPNDNDEDFMPSTPPPKGLSRVAHSQNEEIDDSADDSESATLDAFMDDLVLMEQVAHPQQQSSAPISNPAASSAPRRTGFGTSLAATPISSRTPTGQQPVFVLPTPDSLPVPPASLNRRTTRKRAAAPREVADSDDDEKEALSPTPNVGHIPFHSATPGSPHRKRPCPPSVDECVYALPNVHTLPVPLPLYVNEKRQNEVNENTMGPCERKMTDVFDKSTN</sequence>
<accession>A0A0G4MU46</accession>
<dbReference type="Proteomes" id="UP000045706">
    <property type="component" value="Unassembled WGS sequence"/>
</dbReference>
<evidence type="ECO:0000313" key="3">
    <source>
        <dbReference type="EMBL" id="CRK37722.1"/>
    </source>
</evidence>
<dbReference type="EMBL" id="CVQH01020240">
    <property type="protein sequence ID" value="CRK26631.1"/>
    <property type="molecule type" value="Genomic_DNA"/>
</dbReference>
<dbReference type="Proteomes" id="UP000044602">
    <property type="component" value="Unassembled WGS sequence"/>
</dbReference>
<proteinExistence type="predicted"/>
<feature type="compositionally biased region" description="Polar residues" evidence="1">
    <location>
        <begin position="116"/>
        <end position="134"/>
    </location>
</feature>
<name>A0A0G4MU46_VERLO</name>
<feature type="compositionally biased region" description="Low complexity" evidence="1">
    <location>
        <begin position="94"/>
        <end position="111"/>
    </location>
</feature>